<evidence type="ECO:0000259" key="7">
    <source>
        <dbReference type="PROSITE" id="PS50931"/>
    </source>
</evidence>
<dbReference type="PROSITE" id="PS50931">
    <property type="entry name" value="HTH_LYSR"/>
    <property type="match status" value="1"/>
</dbReference>
<dbReference type="OrthoDB" id="9803735at2"/>
<dbReference type="Proteomes" id="UP000241899">
    <property type="component" value="Unassembled WGS sequence"/>
</dbReference>
<dbReference type="PRINTS" id="PR00039">
    <property type="entry name" value="HTHLYSR"/>
</dbReference>
<dbReference type="Pfam" id="PF00126">
    <property type="entry name" value="HTH_1"/>
    <property type="match status" value="1"/>
</dbReference>
<dbReference type="SUPFAM" id="SSF46785">
    <property type="entry name" value="Winged helix' DNA-binding domain"/>
    <property type="match status" value="1"/>
</dbReference>
<dbReference type="EMBL" id="PZKF01000026">
    <property type="protein sequence ID" value="PTE17023.1"/>
    <property type="molecule type" value="Genomic_DNA"/>
</dbReference>
<dbReference type="InterPro" id="IPR036388">
    <property type="entry name" value="WH-like_DNA-bd_sf"/>
</dbReference>
<sequence>MRYSLRQFRVFQSVARHASYTRAAEELNLTQPAVFTQVKQLEETLGMALLERIGKQMHLTEAGRAVAETARETLEGIERLEMQLADLRGLKQGRLRIAIVSTVQYFLPRRLGEFCTRYPGIEVALTVTNRETVLARLAANDDDLCILGQPPEGLDVIATPIAANPIVVLARADHPLAAERDIAPGRLATEAFVLRETGSGTRAAAERFFAEHGLHPRVRMDLGSNEAIKQAVIGGLGLAILSQDTLGLEGETGLLVPLDVRGFPLMRQWHVAYPRGKHLSVAAAAFLMHLRDHAGGAGGQVGPHPLKPH</sequence>
<dbReference type="FunFam" id="1.10.10.10:FF:000001">
    <property type="entry name" value="LysR family transcriptional regulator"/>
    <property type="match status" value="1"/>
</dbReference>
<dbReference type="InterPro" id="IPR005119">
    <property type="entry name" value="LysR_subst-bd"/>
</dbReference>
<name>A0A2T4JGQ4_9RHOB</name>
<reference evidence="8 9" key="1">
    <citation type="submission" date="2018-03" db="EMBL/GenBank/DDBJ databases">
        <title>Rhodobacter veldkampii.</title>
        <authorList>
            <person name="Meyer T.E."/>
            <person name="Miller S."/>
            <person name="Lodha T."/>
            <person name="Gandham S."/>
            <person name="Chintalapati S."/>
            <person name="Chintalapati V.R."/>
        </authorList>
    </citation>
    <scope>NUCLEOTIDE SEQUENCE [LARGE SCALE GENOMIC DNA]</scope>
    <source>
        <strain evidence="8 9">DSM 11550</strain>
    </source>
</reference>
<comment type="similarity">
    <text evidence="1">Belongs to the LysR transcriptional regulatory family.</text>
</comment>
<dbReference type="SUPFAM" id="SSF53850">
    <property type="entry name" value="Periplasmic binding protein-like II"/>
    <property type="match status" value="1"/>
</dbReference>
<dbReference type="RefSeq" id="WP_107325485.1">
    <property type="nucleotide sequence ID" value="NZ_NHSP01000019.1"/>
</dbReference>
<evidence type="ECO:0000256" key="3">
    <source>
        <dbReference type="ARBA" id="ARBA00023125"/>
    </source>
</evidence>
<evidence type="ECO:0000313" key="8">
    <source>
        <dbReference type="EMBL" id="PTE17023.1"/>
    </source>
</evidence>
<dbReference type="Pfam" id="PF03466">
    <property type="entry name" value="LysR_substrate"/>
    <property type="match status" value="1"/>
</dbReference>
<dbReference type="CDD" id="cd08419">
    <property type="entry name" value="PBP2_CbbR_RubisCO_like"/>
    <property type="match status" value="1"/>
</dbReference>
<keyword evidence="4" id="KW-0804">Transcription</keyword>
<feature type="domain" description="HTH lysR-type" evidence="7">
    <location>
        <begin position="1"/>
        <end position="60"/>
    </location>
</feature>
<dbReference type="PANTHER" id="PTHR30126">
    <property type="entry name" value="HTH-TYPE TRANSCRIPTIONAL REGULATOR"/>
    <property type="match status" value="1"/>
</dbReference>
<proteinExistence type="inferred from homology"/>
<dbReference type="GO" id="GO:0003700">
    <property type="term" value="F:DNA-binding transcription factor activity"/>
    <property type="evidence" value="ECO:0007669"/>
    <property type="project" value="InterPro"/>
</dbReference>
<comment type="caution">
    <text evidence="8">The sequence shown here is derived from an EMBL/GenBank/DDBJ whole genome shotgun (WGS) entry which is preliminary data.</text>
</comment>
<evidence type="ECO:0000256" key="6">
    <source>
        <dbReference type="ARBA" id="ARBA00043141"/>
    </source>
</evidence>
<evidence type="ECO:0000313" key="9">
    <source>
        <dbReference type="Proteomes" id="UP000241899"/>
    </source>
</evidence>
<organism evidence="8 9">
    <name type="scientific">Phaeovulum veldkampii DSM 11550</name>
    <dbReference type="NCBI Taxonomy" id="1185920"/>
    <lineage>
        <taxon>Bacteria</taxon>
        <taxon>Pseudomonadati</taxon>
        <taxon>Pseudomonadota</taxon>
        <taxon>Alphaproteobacteria</taxon>
        <taxon>Rhodobacterales</taxon>
        <taxon>Paracoccaceae</taxon>
        <taxon>Phaeovulum</taxon>
    </lineage>
</organism>
<evidence type="ECO:0000256" key="1">
    <source>
        <dbReference type="ARBA" id="ARBA00009437"/>
    </source>
</evidence>
<keyword evidence="2" id="KW-0805">Transcription regulation</keyword>
<dbReference type="PANTHER" id="PTHR30126:SF5">
    <property type="entry name" value="HTH-TYPE TRANSCRIPTIONAL ACTIVATOR CMPR"/>
    <property type="match status" value="1"/>
</dbReference>
<evidence type="ECO:0000256" key="5">
    <source>
        <dbReference type="ARBA" id="ARBA00039279"/>
    </source>
</evidence>
<protein>
    <recommendedName>
        <fullName evidence="5">HTH-type transcriptional regulator CbbR</fullName>
    </recommendedName>
    <alternativeName>
        <fullName evidence="6">RuBisCO operon transcriptional regulator</fullName>
    </alternativeName>
</protein>
<keyword evidence="9" id="KW-1185">Reference proteome</keyword>
<dbReference type="Gene3D" id="3.40.190.290">
    <property type="match status" value="1"/>
</dbReference>
<dbReference type="InterPro" id="IPR000847">
    <property type="entry name" value="LysR_HTH_N"/>
</dbReference>
<dbReference type="AlphaFoldDB" id="A0A2T4JGQ4"/>
<evidence type="ECO:0000256" key="2">
    <source>
        <dbReference type="ARBA" id="ARBA00023015"/>
    </source>
</evidence>
<evidence type="ECO:0000256" key="4">
    <source>
        <dbReference type="ARBA" id="ARBA00023163"/>
    </source>
</evidence>
<dbReference type="Gene3D" id="1.10.10.10">
    <property type="entry name" value="Winged helix-like DNA-binding domain superfamily/Winged helix DNA-binding domain"/>
    <property type="match status" value="1"/>
</dbReference>
<gene>
    <name evidence="8" type="ORF">C5F46_11360</name>
</gene>
<accession>A0A2T4JGQ4</accession>
<dbReference type="GO" id="GO:0000976">
    <property type="term" value="F:transcription cis-regulatory region binding"/>
    <property type="evidence" value="ECO:0007669"/>
    <property type="project" value="TreeGrafter"/>
</dbReference>
<dbReference type="InterPro" id="IPR036390">
    <property type="entry name" value="WH_DNA-bd_sf"/>
</dbReference>
<keyword evidence="3" id="KW-0238">DNA-binding</keyword>